<name>A0A927MLY2_9BACL</name>
<sequence length="32" mass="3652">MEEDEKLKAQNDKCDYLNNLNILKEASGKTPV</sequence>
<comment type="caution">
    <text evidence="1">The sequence shown here is derived from an EMBL/GenBank/DDBJ whole genome shotgun (WGS) entry which is preliminary data.</text>
</comment>
<reference evidence="1" key="1">
    <citation type="submission" date="2020-10" db="EMBL/GenBank/DDBJ databases">
        <title>Genomic Encyclopedia of Type Strains, Phase IV (KMG-IV): sequencing the most valuable type-strain genomes for metagenomic binning, comparative biology and taxonomic classification.</title>
        <authorList>
            <person name="Goeker M."/>
        </authorList>
    </citation>
    <scope>NUCLEOTIDE SEQUENCE</scope>
    <source>
        <strain evidence="1">DSM 13886</strain>
    </source>
</reference>
<dbReference type="Proteomes" id="UP000658225">
    <property type="component" value="Unassembled WGS sequence"/>
</dbReference>
<evidence type="ECO:0000313" key="1">
    <source>
        <dbReference type="EMBL" id="MBE1556401.1"/>
    </source>
</evidence>
<dbReference type="EMBL" id="JADBEL010000026">
    <property type="protein sequence ID" value="MBE1556401.1"/>
    <property type="molecule type" value="Genomic_DNA"/>
</dbReference>
<organism evidence="1 2">
    <name type="scientific">Sporosarcina limicola</name>
    <dbReference type="NCBI Taxonomy" id="34101"/>
    <lineage>
        <taxon>Bacteria</taxon>
        <taxon>Bacillati</taxon>
        <taxon>Bacillota</taxon>
        <taxon>Bacilli</taxon>
        <taxon>Bacillales</taxon>
        <taxon>Caryophanaceae</taxon>
        <taxon>Sporosarcina</taxon>
    </lineage>
</organism>
<evidence type="ECO:0000313" key="2">
    <source>
        <dbReference type="Proteomes" id="UP000658225"/>
    </source>
</evidence>
<keyword evidence="2" id="KW-1185">Reference proteome</keyword>
<dbReference type="AlphaFoldDB" id="A0A927MLY2"/>
<proteinExistence type="predicted"/>
<protein>
    <submittedName>
        <fullName evidence="1">Uncharacterized protein</fullName>
    </submittedName>
</protein>
<accession>A0A927MLY2</accession>
<gene>
    <name evidence="1" type="ORF">H4683_003526</name>
</gene>